<feature type="chain" id="PRO_5002830901" evidence="8">
    <location>
        <begin position="22"/>
        <end position="437"/>
    </location>
</feature>
<dbReference type="RefSeq" id="WP_007558724.1">
    <property type="nucleotide sequence ID" value="NZ_DS990119.1"/>
</dbReference>
<reference evidence="9 10" key="1">
    <citation type="submission" date="2008-08" db="EMBL/GenBank/DDBJ databases">
        <title>Draft genome sequence of Bacteroides plebeius (DSM 17135).</title>
        <authorList>
            <person name="Sudarsanam P."/>
            <person name="Ley R."/>
            <person name="Guruge J."/>
            <person name="Turnbaugh P.J."/>
            <person name="Mahowald M."/>
            <person name="Liep D."/>
            <person name="Gordon J."/>
        </authorList>
    </citation>
    <scope>NUCLEOTIDE SEQUENCE [LARGE SCALE GENOMIC DNA]</scope>
    <source>
        <strain evidence="10">DSM 17135 / JCM 12973 / M2</strain>
    </source>
</reference>
<evidence type="ECO:0000313" key="9">
    <source>
        <dbReference type="EMBL" id="EDY96612.1"/>
    </source>
</evidence>
<dbReference type="InterPro" id="IPR051906">
    <property type="entry name" value="TolC-like"/>
</dbReference>
<dbReference type="GO" id="GO:0015562">
    <property type="term" value="F:efflux transmembrane transporter activity"/>
    <property type="evidence" value="ECO:0007669"/>
    <property type="project" value="InterPro"/>
</dbReference>
<dbReference type="Proteomes" id="UP000003452">
    <property type="component" value="Unassembled WGS sequence"/>
</dbReference>
<comment type="similarity">
    <text evidence="2">Belongs to the outer membrane factor (OMF) (TC 1.B.17) family.</text>
</comment>
<accession>B5CWG5</accession>
<dbReference type="PANTHER" id="PTHR30026">
    <property type="entry name" value="OUTER MEMBRANE PROTEIN TOLC"/>
    <property type="match status" value="1"/>
</dbReference>
<dbReference type="AlphaFoldDB" id="B5CWG5"/>
<evidence type="ECO:0000256" key="3">
    <source>
        <dbReference type="ARBA" id="ARBA00022448"/>
    </source>
</evidence>
<dbReference type="EMBL" id="ABQC02000012">
    <property type="protein sequence ID" value="EDY96612.1"/>
    <property type="molecule type" value="Genomic_DNA"/>
</dbReference>
<keyword evidence="4" id="KW-1134">Transmembrane beta strand</keyword>
<reference evidence="9 10" key="2">
    <citation type="submission" date="2008-08" db="EMBL/GenBank/DDBJ databases">
        <authorList>
            <person name="Fulton L."/>
            <person name="Clifton S."/>
            <person name="Fulton B."/>
            <person name="Xu J."/>
            <person name="Minx P."/>
            <person name="Pepin K.H."/>
            <person name="Johnson M."/>
            <person name="Thiruvilangam P."/>
            <person name="Bhonagiri V."/>
            <person name="Nash W.E."/>
            <person name="Mardis E.R."/>
            <person name="Wilson R.K."/>
        </authorList>
    </citation>
    <scope>NUCLEOTIDE SEQUENCE [LARGE SCALE GENOMIC DNA]</scope>
    <source>
        <strain evidence="10">DSM 17135 / JCM 12973 / M2</strain>
    </source>
</reference>
<dbReference type="eggNOG" id="COG1538">
    <property type="taxonomic scope" value="Bacteria"/>
</dbReference>
<keyword evidence="6" id="KW-0472">Membrane</keyword>
<comment type="caution">
    <text evidence="9">The sequence shown here is derived from an EMBL/GenBank/DDBJ whole genome shotgun (WGS) entry which is preliminary data.</text>
</comment>
<evidence type="ECO:0000256" key="1">
    <source>
        <dbReference type="ARBA" id="ARBA00004442"/>
    </source>
</evidence>
<evidence type="ECO:0000256" key="4">
    <source>
        <dbReference type="ARBA" id="ARBA00022452"/>
    </source>
</evidence>
<evidence type="ECO:0000313" key="10">
    <source>
        <dbReference type="Proteomes" id="UP000003452"/>
    </source>
</evidence>
<gene>
    <name evidence="9" type="ORF">BACPLE_01055</name>
</gene>
<dbReference type="GO" id="GO:0015288">
    <property type="term" value="F:porin activity"/>
    <property type="evidence" value="ECO:0007669"/>
    <property type="project" value="TreeGrafter"/>
</dbReference>
<keyword evidence="8" id="KW-0732">Signal</keyword>
<evidence type="ECO:0000256" key="5">
    <source>
        <dbReference type="ARBA" id="ARBA00022692"/>
    </source>
</evidence>
<comment type="subcellular location">
    <subcellularLocation>
        <location evidence="1">Cell outer membrane</location>
    </subcellularLocation>
</comment>
<evidence type="ECO:0000256" key="6">
    <source>
        <dbReference type="ARBA" id="ARBA00023136"/>
    </source>
</evidence>
<dbReference type="GO" id="GO:0009279">
    <property type="term" value="C:cell outer membrane"/>
    <property type="evidence" value="ECO:0007669"/>
    <property type="project" value="UniProtKB-SubCell"/>
</dbReference>
<keyword evidence="3" id="KW-0813">Transport</keyword>
<dbReference type="PANTHER" id="PTHR30026:SF20">
    <property type="entry name" value="OUTER MEMBRANE PROTEIN TOLC"/>
    <property type="match status" value="1"/>
</dbReference>
<organism evidence="9 10">
    <name type="scientific">Phocaeicola plebeius (strain DSM 17135 / JCM 12973 / CCUG 54634 / M2)</name>
    <name type="common">Bacteroides plebeius</name>
    <dbReference type="NCBI Taxonomy" id="484018"/>
    <lineage>
        <taxon>Bacteria</taxon>
        <taxon>Pseudomonadati</taxon>
        <taxon>Bacteroidota</taxon>
        <taxon>Bacteroidia</taxon>
        <taxon>Bacteroidales</taxon>
        <taxon>Bacteroidaceae</taxon>
        <taxon>Phocaeicola</taxon>
    </lineage>
</organism>
<dbReference type="GeneID" id="43183575"/>
<evidence type="ECO:0000256" key="2">
    <source>
        <dbReference type="ARBA" id="ARBA00007613"/>
    </source>
</evidence>
<name>B5CWG5_PHOPM</name>
<evidence type="ECO:0000256" key="8">
    <source>
        <dbReference type="SAM" id="SignalP"/>
    </source>
</evidence>
<dbReference type="SUPFAM" id="SSF56954">
    <property type="entry name" value="Outer membrane efflux proteins (OEP)"/>
    <property type="match status" value="1"/>
</dbReference>
<protein>
    <submittedName>
        <fullName evidence="9">Outer membrane efflux protein</fullName>
    </submittedName>
</protein>
<evidence type="ECO:0000256" key="7">
    <source>
        <dbReference type="ARBA" id="ARBA00023237"/>
    </source>
</evidence>
<keyword evidence="7" id="KW-0998">Cell outer membrane</keyword>
<feature type="signal peptide" evidence="8">
    <location>
        <begin position="1"/>
        <end position="21"/>
    </location>
</feature>
<sequence length="437" mass="48920">MKIRFLLLSALLAGTSQGVPAQEKRVLTLETCKELALKNNADIQTGRMDVEAASQTRKEAFTKYFPKISAGAVTYKADENLVKGTIPPIPPLGLETPTEVGVLEEGNLVTVSALQPVFAGGQIVNSNKLARTALEASRLQLDMTADKVELETEAYYWKIVSLKEAEKTLDVLDTLLHNLHKDVSLAVKMGLTTQNDLLTVQLKQNELQSTRLQVENGRELSCMALCQYIGIPLDSAKFIDVPELHADIKAPGEYLVDHPTALASLSTYKLLEKNVKVHELKRKIALGQQLPTVGIGASYAYEDLMFDKSRNHWIMMATVSVPISDWWGGSHKFKRSRLEEKKALRQQQDGSEKLQLKMQQSWNLLTESYKQIALAESAVRESEENLRMQTSHYKSGITSLSELLDAQGLYQKSRNRYSDACIDYMRKVSQYLQDTGR</sequence>
<dbReference type="Gene3D" id="1.20.1600.10">
    <property type="entry name" value="Outer membrane efflux proteins (OEP)"/>
    <property type="match status" value="1"/>
</dbReference>
<dbReference type="OrthoDB" id="9807719at2"/>
<dbReference type="InterPro" id="IPR003423">
    <property type="entry name" value="OMP_efflux"/>
</dbReference>
<dbReference type="GO" id="GO:1990281">
    <property type="term" value="C:efflux pump complex"/>
    <property type="evidence" value="ECO:0007669"/>
    <property type="project" value="TreeGrafter"/>
</dbReference>
<proteinExistence type="inferred from homology"/>
<keyword evidence="5" id="KW-0812">Transmembrane</keyword>
<dbReference type="Pfam" id="PF02321">
    <property type="entry name" value="OEP"/>
    <property type="match status" value="1"/>
</dbReference>
<dbReference type="HOGENOM" id="CLU_012817_12_2_10"/>